<dbReference type="EMBL" id="BRYA01000182">
    <property type="protein sequence ID" value="GMI42807.1"/>
    <property type="molecule type" value="Genomic_DNA"/>
</dbReference>
<feature type="transmembrane region" description="Helical" evidence="9">
    <location>
        <begin position="1134"/>
        <end position="1155"/>
    </location>
</feature>
<sequence>MSGSSSLSVELPEPTKSVSDWRCFKAHKLPNGLTLLLVHDENATSSSAAVSIPVGAGCDPSDRPGLAHFCEHMVFLGSSKYPGENSYKRALSQHGGRSNASTSMERTVFKFDVVAPHLDEVLDIFSSFFISPSFSQSGTNREVMAVDSEDSKNRTADNRRRLQVLKAQCVPTSAYAKFSTGNRSTIVGPDSPTAVSDARAALLYFHHKHYKASNMTAVVVGPQSLSELYSIAYPKFASIPSHPSSLSDPVPAAIREAIDCVPVPAISPASDATPAFRPAFQTPFPNLLTTNPLRTLRKLYLMFPLPPQRHKKDKSPTRLLSSLLGHEGVGSAFAVLQDEGLITGLCAGTRFEDSEQSMFQIDLSLTPEGEADYVNVVQLVLDHISLLLSHSSPELSAATFTSPLAQYWSEIATLNRIHFSQSSPSTPYAFAPSMAQRLNVYDTEECLRVGSMLNEDLTTFPCSDVHEALSYMNVDNMIVERLSQSAWECAKKDPATVVKKEKWYGVDYALTPIASLLEKWRMSTSPLASSLSLPKPNCYIPRSLELHPSLPKEAHKPRIDHPIRPPVLADDDPTFGRLFYRLDDRYALPKASLTVLLRNAHCHNTFDPVSKEWKYDMDKEALSSMFTSIVYHSLAQETYDAEQAGLGWSFSTSSSGLTLKVHGYSDRLSTFASKLLALVIDPYHMVEDKLVDILKERKIRSLKSFHKERPDTHCNYYINSFLDPSRGDIDARVDAASRVTASHLREYLRAMLKPSNMFVECLYTGNIGAKDARDWFKECKAIVRQGEPASTAEPAQPFFAPGTSVRELEAGTNYEIHMQSKNSEEENGAVVMHFQSPNASYVGPSSSSSSSSSSSNLRTTASLRLLSHMLREPLFNKLRTQQTLGYIVSSGMGVDYATASPTGGGRDGIYKCSKVDSINVTVVSKKVSPIDVASAVDSFLFTFREGLLSMPQSEIDNHADALSKKMWEPHKKLTMEASDNFAKVKRFAPEVYWNKGKKGEGVGELLGKIPWAVTDTIADEIRKCTRGDLIDCFDSVIGGADRKRVTSFVYGNSFPLPSGANSPTVTRRRSDNIAVLQNFKQVRSQGEKLNVFDKTRPRSFATAAAATASANKSNNSWARNAYAAKVAGGATSKVAVLGIGIGVITVVGVAGYILAGGGGKKKK</sequence>
<name>A0A9W7L9Q7_9STRA</name>
<evidence type="ECO:0000256" key="4">
    <source>
        <dbReference type="ARBA" id="ARBA00022723"/>
    </source>
</evidence>
<dbReference type="InterPro" id="IPR050626">
    <property type="entry name" value="Peptidase_M16"/>
</dbReference>
<keyword evidence="9" id="KW-0812">Transmembrane</keyword>
<dbReference type="GO" id="GO:0046872">
    <property type="term" value="F:metal ion binding"/>
    <property type="evidence" value="ECO:0007669"/>
    <property type="project" value="UniProtKB-KW"/>
</dbReference>
<dbReference type="GO" id="GO:0051603">
    <property type="term" value="P:proteolysis involved in protein catabolic process"/>
    <property type="evidence" value="ECO:0007669"/>
    <property type="project" value="TreeGrafter"/>
</dbReference>
<keyword evidence="9" id="KW-1133">Transmembrane helix</keyword>
<keyword evidence="9" id="KW-0472">Membrane</keyword>
<keyword evidence="4" id="KW-0479">Metal-binding</keyword>
<dbReference type="InterPro" id="IPR001431">
    <property type="entry name" value="Pept_M16_Zn_BS"/>
</dbReference>
<evidence type="ECO:0000256" key="7">
    <source>
        <dbReference type="ARBA" id="ARBA00023049"/>
    </source>
</evidence>
<dbReference type="GO" id="GO:0005739">
    <property type="term" value="C:mitochondrion"/>
    <property type="evidence" value="ECO:0007669"/>
    <property type="project" value="TreeGrafter"/>
</dbReference>
<accession>A0A9W7L9Q7</accession>
<evidence type="ECO:0000259" key="10">
    <source>
        <dbReference type="Pfam" id="PF00675"/>
    </source>
</evidence>
<evidence type="ECO:0000259" key="11">
    <source>
        <dbReference type="Pfam" id="PF05193"/>
    </source>
</evidence>
<dbReference type="Pfam" id="PF05193">
    <property type="entry name" value="Peptidase_M16_C"/>
    <property type="match status" value="2"/>
</dbReference>
<keyword evidence="7" id="KW-0482">Metalloprotease</keyword>
<dbReference type="InterPro" id="IPR007863">
    <property type="entry name" value="Peptidase_M16_C"/>
</dbReference>
<feature type="domain" description="Peptidase M16 C-terminal" evidence="11">
    <location>
        <begin position="199"/>
        <end position="390"/>
    </location>
</feature>
<evidence type="ECO:0000313" key="14">
    <source>
        <dbReference type="Proteomes" id="UP001165065"/>
    </source>
</evidence>
<dbReference type="FunFam" id="3.30.830.10:FF:000012">
    <property type="entry name" value="Protease 3"/>
    <property type="match status" value="1"/>
</dbReference>
<keyword evidence="6" id="KW-0862">Zinc</keyword>
<keyword evidence="3" id="KW-0645">Protease</keyword>
<evidence type="ECO:0000256" key="9">
    <source>
        <dbReference type="SAM" id="Phobius"/>
    </source>
</evidence>
<evidence type="ECO:0000313" key="13">
    <source>
        <dbReference type="EMBL" id="GMI42807.1"/>
    </source>
</evidence>
<dbReference type="Pfam" id="PF00675">
    <property type="entry name" value="Peptidase_M16"/>
    <property type="match status" value="1"/>
</dbReference>
<dbReference type="SUPFAM" id="SSF63411">
    <property type="entry name" value="LuxS/MPP-like metallohydrolase"/>
    <property type="match status" value="4"/>
</dbReference>
<dbReference type="GO" id="GO:0004222">
    <property type="term" value="F:metalloendopeptidase activity"/>
    <property type="evidence" value="ECO:0007669"/>
    <property type="project" value="InterPro"/>
</dbReference>
<feature type="domain" description="Peptidase M16 C-terminal" evidence="11">
    <location>
        <begin position="739"/>
        <end position="896"/>
    </location>
</feature>
<dbReference type="AlphaFoldDB" id="A0A9W7L9Q7"/>
<evidence type="ECO:0000256" key="8">
    <source>
        <dbReference type="RuleBase" id="RU004447"/>
    </source>
</evidence>
<evidence type="ECO:0000256" key="6">
    <source>
        <dbReference type="ARBA" id="ARBA00022833"/>
    </source>
</evidence>
<evidence type="ECO:0000259" key="12">
    <source>
        <dbReference type="Pfam" id="PF16187"/>
    </source>
</evidence>
<dbReference type="PANTHER" id="PTHR43690">
    <property type="entry name" value="NARDILYSIN"/>
    <property type="match status" value="1"/>
</dbReference>
<reference evidence="14" key="1">
    <citation type="journal article" date="2023" name="Commun. Biol.">
        <title>Genome analysis of Parmales, the sister group of diatoms, reveals the evolutionary specialization of diatoms from phago-mixotrophs to photoautotrophs.</title>
        <authorList>
            <person name="Ban H."/>
            <person name="Sato S."/>
            <person name="Yoshikawa S."/>
            <person name="Yamada K."/>
            <person name="Nakamura Y."/>
            <person name="Ichinomiya M."/>
            <person name="Sato N."/>
            <person name="Blanc-Mathieu R."/>
            <person name="Endo H."/>
            <person name="Kuwata A."/>
            <person name="Ogata H."/>
        </authorList>
    </citation>
    <scope>NUCLEOTIDE SEQUENCE [LARGE SCALE GENOMIC DNA]</scope>
</reference>
<dbReference type="GO" id="GO:0005829">
    <property type="term" value="C:cytosol"/>
    <property type="evidence" value="ECO:0007669"/>
    <property type="project" value="TreeGrafter"/>
</dbReference>
<evidence type="ECO:0000256" key="1">
    <source>
        <dbReference type="ARBA" id="ARBA00001947"/>
    </source>
</evidence>
<keyword evidence="14" id="KW-1185">Reference proteome</keyword>
<comment type="similarity">
    <text evidence="2 8">Belongs to the peptidase M16 family.</text>
</comment>
<comment type="caution">
    <text evidence="13">The sequence shown here is derived from an EMBL/GenBank/DDBJ whole genome shotgun (WGS) entry which is preliminary data.</text>
</comment>
<feature type="domain" description="Peptidase M16 middle/third" evidence="12">
    <location>
        <begin position="423"/>
        <end position="726"/>
    </location>
</feature>
<dbReference type="PROSITE" id="PS00143">
    <property type="entry name" value="INSULINASE"/>
    <property type="match status" value="1"/>
</dbReference>
<dbReference type="PANTHER" id="PTHR43690:SF18">
    <property type="entry name" value="INSULIN-DEGRADING ENZYME-RELATED"/>
    <property type="match status" value="1"/>
</dbReference>
<dbReference type="InterPro" id="IPR011765">
    <property type="entry name" value="Pept_M16_N"/>
</dbReference>
<dbReference type="OrthoDB" id="952271at2759"/>
<comment type="cofactor">
    <cofactor evidence="1">
        <name>Zn(2+)</name>
        <dbReference type="ChEBI" id="CHEBI:29105"/>
    </cofactor>
</comment>
<dbReference type="InterPro" id="IPR032632">
    <property type="entry name" value="Peptidase_M16_M"/>
</dbReference>
<proteinExistence type="inferred from homology"/>
<dbReference type="Proteomes" id="UP001165065">
    <property type="component" value="Unassembled WGS sequence"/>
</dbReference>
<dbReference type="Gene3D" id="3.30.830.10">
    <property type="entry name" value="Metalloenzyme, LuxS/M16 peptidase-like"/>
    <property type="match status" value="4"/>
</dbReference>
<dbReference type="GO" id="GO:0043171">
    <property type="term" value="P:peptide catabolic process"/>
    <property type="evidence" value="ECO:0007669"/>
    <property type="project" value="TreeGrafter"/>
</dbReference>
<evidence type="ECO:0000256" key="3">
    <source>
        <dbReference type="ARBA" id="ARBA00022670"/>
    </source>
</evidence>
<protein>
    <submittedName>
        <fullName evidence="13">Uncharacterized protein</fullName>
    </submittedName>
</protein>
<dbReference type="Pfam" id="PF16187">
    <property type="entry name" value="Peptidase_M16_M"/>
    <property type="match status" value="1"/>
</dbReference>
<dbReference type="InterPro" id="IPR011249">
    <property type="entry name" value="Metalloenz_LuxS/M16"/>
</dbReference>
<keyword evidence="5" id="KW-0378">Hydrolase</keyword>
<feature type="domain" description="Peptidase M16 N-terminal" evidence="10">
    <location>
        <begin position="36"/>
        <end position="157"/>
    </location>
</feature>
<gene>
    <name evidence="13" type="ORF">TrCOL_g4902</name>
</gene>
<organism evidence="13 14">
    <name type="scientific">Triparma columacea</name>
    <dbReference type="NCBI Taxonomy" id="722753"/>
    <lineage>
        <taxon>Eukaryota</taxon>
        <taxon>Sar</taxon>
        <taxon>Stramenopiles</taxon>
        <taxon>Ochrophyta</taxon>
        <taxon>Bolidophyceae</taxon>
        <taxon>Parmales</taxon>
        <taxon>Triparmaceae</taxon>
        <taxon>Triparma</taxon>
    </lineage>
</organism>
<evidence type="ECO:0000256" key="2">
    <source>
        <dbReference type="ARBA" id="ARBA00007261"/>
    </source>
</evidence>
<evidence type="ECO:0000256" key="5">
    <source>
        <dbReference type="ARBA" id="ARBA00022801"/>
    </source>
</evidence>